<keyword evidence="3" id="KW-0597">Phosphoprotein</keyword>
<evidence type="ECO:0000313" key="16">
    <source>
        <dbReference type="Proteomes" id="UP000799771"/>
    </source>
</evidence>
<evidence type="ECO:0000256" key="10">
    <source>
        <dbReference type="ARBA" id="ARBA00023136"/>
    </source>
</evidence>
<keyword evidence="8" id="KW-0445">Lipid transport</keyword>
<evidence type="ECO:0000256" key="2">
    <source>
        <dbReference type="ARBA" id="ARBA00022448"/>
    </source>
</evidence>
<feature type="domain" description="SMP-LTD" evidence="14">
    <location>
        <begin position="322"/>
        <end position="560"/>
    </location>
</feature>
<feature type="domain" description="C2" evidence="13">
    <location>
        <begin position="773"/>
        <end position="909"/>
    </location>
</feature>
<dbReference type="AlphaFoldDB" id="A0A6A6ATG6"/>
<keyword evidence="2" id="KW-0813">Transport</keyword>
<evidence type="ECO:0000256" key="9">
    <source>
        <dbReference type="ARBA" id="ARBA00023121"/>
    </source>
</evidence>
<feature type="compositionally biased region" description="Basic and acidic residues" evidence="11">
    <location>
        <begin position="1151"/>
        <end position="1181"/>
    </location>
</feature>
<feature type="region of interest" description="Disordered" evidence="11">
    <location>
        <begin position="173"/>
        <end position="222"/>
    </location>
</feature>
<dbReference type="Pfam" id="PF25669">
    <property type="entry name" value="SMP_MUG190-like"/>
    <property type="match status" value="1"/>
</dbReference>
<evidence type="ECO:0000256" key="5">
    <source>
        <dbReference type="ARBA" id="ARBA00022737"/>
    </source>
</evidence>
<feature type="compositionally biased region" description="Basic and acidic residues" evidence="11">
    <location>
        <begin position="185"/>
        <end position="203"/>
    </location>
</feature>
<feature type="compositionally biased region" description="Polar residues" evidence="11">
    <location>
        <begin position="102"/>
        <end position="117"/>
    </location>
</feature>
<evidence type="ECO:0000256" key="3">
    <source>
        <dbReference type="ARBA" id="ARBA00022553"/>
    </source>
</evidence>
<keyword evidence="6" id="KW-0256">Endoplasmic reticulum</keyword>
<keyword evidence="7 12" id="KW-1133">Transmembrane helix</keyword>
<evidence type="ECO:0000256" key="1">
    <source>
        <dbReference type="ARBA" id="ARBA00004586"/>
    </source>
</evidence>
<dbReference type="GeneID" id="54405081"/>
<feature type="compositionally biased region" description="Basic and acidic residues" evidence="11">
    <location>
        <begin position="50"/>
        <end position="60"/>
    </location>
</feature>
<feature type="compositionally biased region" description="Basic and acidic residues" evidence="11">
    <location>
        <begin position="30"/>
        <end position="43"/>
    </location>
</feature>
<feature type="compositionally biased region" description="Basic and acidic residues" evidence="11">
    <location>
        <begin position="400"/>
        <end position="414"/>
    </location>
</feature>
<proteinExistence type="predicted"/>
<feature type="transmembrane region" description="Helical" evidence="12">
    <location>
        <begin position="234"/>
        <end position="257"/>
    </location>
</feature>
<accession>A0A6A6ATG6</accession>
<evidence type="ECO:0000256" key="6">
    <source>
        <dbReference type="ARBA" id="ARBA00022824"/>
    </source>
</evidence>
<dbReference type="InterPro" id="IPR000008">
    <property type="entry name" value="C2_dom"/>
</dbReference>
<dbReference type="Pfam" id="PF00168">
    <property type="entry name" value="C2"/>
    <property type="match status" value="2"/>
</dbReference>
<sequence length="1239" mass="139550">MSGIEDVQSQRKDYRHPHSGHNPIPTISGYREEQQRRDERYGIPDDQEETNERSRRDKLGDAYNAFTGKDDDNAADNGPTYPAVNKNTIQDEPEAEDHAGQTHFSKNTQSTQDQGSQDGFEDTTEGSQYESNPKKARKKMKKFNADGTKREVTDPITHLPVTIHDFTDKDLKSIEVNNPPVGFEPKTRTGTDGIEKTDEHFEQDQQDSQDSHAGMQALFPPPDFDATRNEITTVYMHAVTVGLGVIAVSLITVSALFSPTRHTTNWTRHMFRVVEYASMLGISAGIIIFMRQWTANRIKNVWDVEVWHAERKRGRKLAKGASAESAQWLNSLLASVWPLINPDLFTSIADTLEDVMQASLPSMVRMVAVEDLGQGSEAIRILGVRWLPTGAAARSVGADGKLKSADEEKGDRTVQDNGEGEDPDAAHDTMEAEEGDFVNVEVAFAYRPSTGRGIKSRAKRAHLLLSFYLPGKVKLPVWVQLSGFVGVVRLRLQLTPDPPFFSICTLSFLGQPRVTLGCVPLIKKGPNLMDVPLISSFVQSSIDAALAEYVAPKSLTLDLKDMMMGDDFKKDTLAQGVFVVRIKHAYDFKEGDASFGPLIKGSADPYVSVAWAKFGKPLWSTRVLQKNMEPYWDETCFVLVTSAELDVDEKLRIQLWDSDRTTADDDLGRIELDIKEVMKSKETNGKMCDRDDGFRAVKAGEPMPGRLVWSIGYFSKNRITDEQLTRQEEDPNIKTIEQLKKKVYADAEKKLREATEDHRTEVEQQKAQDFKERQDQLIIASPPSEDYPSGILSIQIHQITGLELEVLNKTKAEEKGAAEDEDDGDDHLPSAYCTIILNHKKIFKTRTKPKNAKPFFNAGCERFIRDVRNTEVHIAVRDNRVHEDDPLLGIIYLPLEKVFHQRSQVNSVFPLSGGVGYGRARVSMVFRSVQVQIPRNLLGWEYGTLDIKSGVKAINLPKDLQPLRMKVRSTLAKDKLHSRRRNGRVNEEDGQAVWTTRGDRPIRLPVRMRYSSPLVVEFRQDATLRDHTPAFGILWLKDIPDNEQTTIRLPIWKGDLKRAENNILTSCGEQVGEVEMTLTFWSGLSGYHNGLAKGDKHLRQVMEVLDICNDQEWSDWDDSDHGDNGAPNLRSSASHDDDSSSSSSSDDDEDPKNSKPDFLTKHRKTDSKLSEDGKRSTLDSLRDYKQHTKELHRKNRGIMQWKGPRTLAWVKHVAGRGTHKVSGLFHHHDRDGVGIETEV</sequence>
<evidence type="ECO:0000256" key="12">
    <source>
        <dbReference type="SAM" id="Phobius"/>
    </source>
</evidence>
<evidence type="ECO:0000313" key="15">
    <source>
        <dbReference type="EMBL" id="KAF2134147.1"/>
    </source>
</evidence>
<feature type="region of interest" description="Disordered" evidence="11">
    <location>
        <begin position="1"/>
        <end position="151"/>
    </location>
</feature>
<dbReference type="EMBL" id="ML977498">
    <property type="protein sequence ID" value="KAF2134147.1"/>
    <property type="molecule type" value="Genomic_DNA"/>
</dbReference>
<dbReference type="GO" id="GO:0061817">
    <property type="term" value="P:endoplasmic reticulum-plasma membrane tethering"/>
    <property type="evidence" value="ECO:0007669"/>
    <property type="project" value="InterPro"/>
</dbReference>
<dbReference type="InterPro" id="IPR031468">
    <property type="entry name" value="SMP_LBD"/>
</dbReference>
<evidence type="ECO:0000256" key="11">
    <source>
        <dbReference type="SAM" id="MobiDB-lite"/>
    </source>
</evidence>
<organism evidence="15 16">
    <name type="scientific">Dothidotthia symphoricarpi CBS 119687</name>
    <dbReference type="NCBI Taxonomy" id="1392245"/>
    <lineage>
        <taxon>Eukaryota</taxon>
        <taxon>Fungi</taxon>
        <taxon>Dikarya</taxon>
        <taxon>Ascomycota</taxon>
        <taxon>Pezizomycotina</taxon>
        <taxon>Dothideomycetes</taxon>
        <taxon>Pleosporomycetidae</taxon>
        <taxon>Pleosporales</taxon>
        <taxon>Dothidotthiaceae</taxon>
        <taxon>Dothidotthia</taxon>
    </lineage>
</organism>
<keyword evidence="16" id="KW-1185">Reference proteome</keyword>
<dbReference type="InterPro" id="IPR057349">
    <property type="entry name" value="C2_Mug190_3rd"/>
</dbReference>
<evidence type="ECO:0000256" key="8">
    <source>
        <dbReference type="ARBA" id="ARBA00023055"/>
    </source>
</evidence>
<feature type="transmembrane region" description="Helical" evidence="12">
    <location>
        <begin position="269"/>
        <end position="290"/>
    </location>
</feature>
<dbReference type="CDD" id="cd21676">
    <property type="entry name" value="SMP_Mug190"/>
    <property type="match status" value="1"/>
</dbReference>
<evidence type="ECO:0000259" key="13">
    <source>
        <dbReference type="PROSITE" id="PS50004"/>
    </source>
</evidence>
<dbReference type="PANTHER" id="PTHR47348">
    <property type="entry name" value="MEIOTICALLY UP-REGULATED GENE 190 PROTEIN"/>
    <property type="match status" value="1"/>
</dbReference>
<comment type="subcellular location">
    <subcellularLocation>
        <location evidence="1">Endoplasmic reticulum membrane</location>
    </subcellularLocation>
</comment>
<keyword evidence="10 12" id="KW-0472">Membrane</keyword>
<feature type="domain" description="C2" evidence="13">
    <location>
        <begin position="558"/>
        <end position="687"/>
    </location>
</feature>
<dbReference type="Pfam" id="PF25331">
    <property type="entry name" value="C2_Mug190_3rd"/>
    <property type="match status" value="1"/>
</dbReference>
<dbReference type="InterPro" id="IPR037765">
    <property type="entry name" value="C2B_Tricalbin"/>
</dbReference>
<dbReference type="SMART" id="SM00239">
    <property type="entry name" value="C2"/>
    <property type="match status" value="2"/>
</dbReference>
<dbReference type="SUPFAM" id="SSF49562">
    <property type="entry name" value="C2 domain (Calcium/lipid-binding domain, CaLB)"/>
    <property type="match status" value="2"/>
</dbReference>
<dbReference type="RefSeq" id="XP_033528534.1">
    <property type="nucleotide sequence ID" value="XM_033664649.1"/>
</dbReference>
<dbReference type="PANTHER" id="PTHR47348:SF2">
    <property type="entry name" value="MEIOTICALLY UP-REGULATED 190 PROTEIN"/>
    <property type="match status" value="1"/>
</dbReference>
<dbReference type="InterPro" id="IPR035892">
    <property type="entry name" value="C2_domain_sf"/>
</dbReference>
<gene>
    <name evidence="15" type="ORF">P153DRAFT_307044</name>
</gene>
<dbReference type="CDD" id="cd04041">
    <property type="entry name" value="C2A_fungal"/>
    <property type="match status" value="1"/>
</dbReference>
<dbReference type="InterPro" id="IPR037767">
    <property type="entry name" value="C2A_Mug190-like"/>
</dbReference>
<dbReference type="OrthoDB" id="419768at2759"/>
<dbReference type="GO" id="GO:0006869">
    <property type="term" value="P:lipid transport"/>
    <property type="evidence" value="ECO:0007669"/>
    <property type="project" value="UniProtKB-KW"/>
</dbReference>
<keyword evidence="5" id="KW-0677">Repeat</keyword>
<evidence type="ECO:0000259" key="14">
    <source>
        <dbReference type="PROSITE" id="PS51847"/>
    </source>
</evidence>
<dbReference type="PROSITE" id="PS51847">
    <property type="entry name" value="SMP"/>
    <property type="match status" value="1"/>
</dbReference>
<name>A0A6A6ATG6_9PLEO</name>
<dbReference type="CDD" id="cd04052">
    <property type="entry name" value="C2B_Tricalbin-like"/>
    <property type="match status" value="1"/>
</dbReference>
<dbReference type="Proteomes" id="UP000799771">
    <property type="component" value="Unassembled WGS sequence"/>
</dbReference>
<keyword evidence="4 12" id="KW-0812">Transmembrane</keyword>
<reference evidence="15" key="1">
    <citation type="journal article" date="2020" name="Stud. Mycol.">
        <title>101 Dothideomycetes genomes: a test case for predicting lifestyles and emergence of pathogens.</title>
        <authorList>
            <person name="Haridas S."/>
            <person name="Albert R."/>
            <person name="Binder M."/>
            <person name="Bloem J."/>
            <person name="Labutti K."/>
            <person name="Salamov A."/>
            <person name="Andreopoulos B."/>
            <person name="Baker S."/>
            <person name="Barry K."/>
            <person name="Bills G."/>
            <person name="Bluhm B."/>
            <person name="Cannon C."/>
            <person name="Castanera R."/>
            <person name="Culley D."/>
            <person name="Daum C."/>
            <person name="Ezra D."/>
            <person name="Gonzalez J."/>
            <person name="Henrissat B."/>
            <person name="Kuo A."/>
            <person name="Liang C."/>
            <person name="Lipzen A."/>
            <person name="Lutzoni F."/>
            <person name="Magnuson J."/>
            <person name="Mondo S."/>
            <person name="Nolan M."/>
            <person name="Ohm R."/>
            <person name="Pangilinan J."/>
            <person name="Park H.-J."/>
            <person name="Ramirez L."/>
            <person name="Alfaro M."/>
            <person name="Sun H."/>
            <person name="Tritt A."/>
            <person name="Yoshinaga Y."/>
            <person name="Zwiers L.-H."/>
            <person name="Turgeon B."/>
            <person name="Goodwin S."/>
            <person name="Spatafora J."/>
            <person name="Crous P."/>
            <person name="Grigoriev I."/>
        </authorList>
    </citation>
    <scope>NUCLEOTIDE SEQUENCE</scope>
    <source>
        <strain evidence="15">CBS 119687</strain>
    </source>
</reference>
<feature type="region of interest" description="Disordered" evidence="11">
    <location>
        <begin position="397"/>
        <end position="427"/>
    </location>
</feature>
<feature type="region of interest" description="Disordered" evidence="11">
    <location>
        <begin position="1116"/>
        <end position="1181"/>
    </location>
</feature>
<evidence type="ECO:0000256" key="7">
    <source>
        <dbReference type="ARBA" id="ARBA00022989"/>
    </source>
</evidence>
<evidence type="ECO:0000256" key="4">
    <source>
        <dbReference type="ARBA" id="ARBA00022692"/>
    </source>
</evidence>
<dbReference type="GO" id="GO:0008289">
    <property type="term" value="F:lipid binding"/>
    <property type="evidence" value="ECO:0007669"/>
    <property type="project" value="UniProtKB-KW"/>
</dbReference>
<dbReference type="PROSITE" id="PS50004">
    <property type="entry name" value="C2"/>
    <property type="match status" value="2"/>
</dbReference>
<dbReference type="GO" id="GO:0005789">
    <property type="term" value="C:endoplasmic reticulum membrane"/>
    <property type="evidence" value="ECO:0007669"/>
    <property type="project" value="UniProtKB-SubCell"/>
</dbReference>
<protein>
    <submittedName>
        <fullName evidence="15">Meiotically up-regulated gene 190 protein</fullName>
    </submittedName>
</protein>
<keyword evidence="9" id="KW-0446">Lipid-binding</keyword>
<dbReference type="Gene3D" id="2.60.40.150">
    <property type="entry name" value="C2 domain"/>
    <property type="match status" value="2"/>
</dbReference>